<proteinExistence type="predicted"/>
<sequence>MCLFINLFRRVRDDESRHPNRYWTKVELDATLVQIISALVVLTLNVARDEYPQMPLLIWFIGYTCGCTVTLPVLYWRIHTFDQDPPETTSLGAVDEEVNIQAVGDEYSRTRIHKVMDVFKVALEFFFIGWFLGYHWFFYDKPSPDDGSLLYWLSLGFLAFSFIRHACVILPLFYACLLLPVYTSLHSVICCICLGNCGDEKEGKLPCSHVFHFKCIMRWLRIKPTCPLCQTQFDVFPTYLSTNENVRG</sequence>
<dbReference type="InterPro" id="IPR013083">
    <property type="entry name" value="Znf_RING/FYVE/PHD"/>
</dbReference>
<feature type="transmembrane region" description="Helical" evidence="5">
    <location>
        <begin position="56"/>
        <end position="76"/>
    </location>
</feature>
<evidence type="ECO:0000313" key="7">
    <source>
        <dbReference type="EMBL" id="RID57715.1"/>
    </source>
</evidence>
<evidence type="ECO:0000256" key="5">
    <source>
        <dbReference type="SAM" id="Phobius"/>
    </source>
</evidence>
<name>A0A397YWN7_BRACM</name>
<evidence type="ECO:0000256" key="3">
    <source>
        <dbReference type="ARBA" id="ARBA00022833"/>
    </source>
</evidence>
<dbReference type="AlphaFoldDB" id="A0A397YWN7"/>
<feature type="transmembrane region" description="Helical" evidence="5">
    <location>
        <begin position="118"/>
        <end position="137"/>
    </location>
</feature>
<keyword evidence="5" id="KW-0472">Membrane</keyword>
<dbReference type="InterPro" id="IPR001841">
    <property type="entry name" value="Znf_RING"/>
</dbReference>
<protein>
    <recommendedName>
        <fullName evidence="6">RING-type domain-containing protein</fullName>
    </recommendedName>
</protein>
<reference evidence="7 8" key="1">
    <citation type="submission" date="2018-06" db="EMBL/GenBank/DDBJ databases">
        <title>WGS assembly of Brassica rapa FPsc.</title>
        <authorList>
            <person name="Bowman J."/>
            <person name="Kohchi T."/>
            <person name="Yamato K."/>
            <person name="Jenkins J."/>
            <person name="Shu S."/>
            <person name="Ishizaki K."/>
            <person name="Yamaoka S."/>
            <person name="Nishihama R."/>
            <person name="Nakamura Y."/>
            <person name="Berger F."/>
            <person name="Adam C."/>
            <person name="Aki S."/>
            <person name="Althoff F."/>
            <person name="Araki T."/>
            <person name="Arteaga-Vazquez M."/>
            <person name="Balasubrmanian S."/>
            <person name="Bauer D."/>
            <person name="Boehm C."/>
            <person name="Briginshaw L."/>
            <person name="Caballero-Perez J."/>
            <person name="Catarino B."/>
            <person name="Chen F."/>
            <person name="Chiyoda S."/>
            <person name="Chovatia M."/>
            <person name="Davies K."/>
            <person name="Delmans M."/>
            <person name="Demura T."/>
            <person name="Dierschke T."/>
            <person name="Dolan L."/>
            <person name="Dorantes-Acosta A."/>
            <person name="Eklund D."/>
            <person name="Florent S."/>
            <person name="Flores-Sandoval E."/>
            <person name="Fujiyama A."/>
            <person name="Fukuzawa H."/>
            <person name="Galik B."/>
            <person name="Grimanelli D."/>
            <person name="Grimwood J."/>
            <person name="Grossniklaus U."/>
            <person name="Hamada T."/>
            <person name="Haseloff J."/>
            <person name="Hetherington A."/>
            <person name="Higo A."/>
            <person name="Hirakawa Y."/>
            <person name="Hundley H."/>
            <person name="Ikeda Y."/>
            <person name="Inoue K."/>
            <person name="Inoue S."/>
            <person name="Ishida S."/>
            <person name="Jia Q."/>
            <person name="Kakita M."/>
            <person name="Kanazawa T."/>
            <person name="Kawai Y."/>
            <person name="Kawashima T."/>
            <person name="Kennedy M."/>
            <person name="Kinose K."/>
            <person name="Kinoshita T."/>
            <person name="Kohara Y."/>
            <person name="Koide E."/>
            <person name="Komatsu K."/>
            <person name="Kopischke S."/>
            <person name="Kubo M."/>
            <person name="Kyozuka J."/>
            <person name="Lagercrantz U."/>
            <person name="Lin S."/>
            <person name="Lindquist E."/>
            <person name="Lipzen A."/>
            <person name="Lu C."/>
            <person name="Luna E."/>
            <person name="Martienssen R."/>
            <person name="Minamino N."/>
            <person name="Mizutani M."/>
            <person name="Mizutani M."/>
            <person name="Mochizuki N."/>
            <person name="Monte I."/>
            <person name="Mosher R."/>
            <person name="Nagasaki H."/>
            <person name="Nakagami H."/>
            <person name="Naramoto S."/>
            <person name="Nishitani K."/>
            <person name="Ohtani M."/>
            <person name="Okamoto T."/>
            <person name="Okumura M."/>
            <person name="Phillips J."/>
            <person name="Pollak B."/>
            <person name="Reinders A."/>
            <person name="Roevekamp M."/>
            <person name="Sano R."/>
            <person name="Sawa S."/>
            <person name="Schmid M."/>
            <person name="Shirakawa M."/>
            <person name="Solano R."/>
            <person name="Spunde A."/>
            <person name="Suetsugu N."/>
            <person name="Sugano S."/>
            <person name="Sugiyama A."/>
            <person name="Sun R."/>
            <person name="Suzuki Y."/>
            <person name="Takenaka M."/>
            <person name="Takezawa D."/>
            <person name="Tomogane H."/>
            <person name="Tsuzuki M."/>
            <person name="Ueda T."/>
            <person name="Umeda M."/>
            <person name="Ward J."/>
            <person name="Watanabe Y."/>
            <person name="Yazaki K."/>
            <person name="Yokoyama R."/>
            <person name="Yoshitake Y."/>
            <person name="Yotsui I."/>
            <person name="Zachgo S."/>
            <person name="Schmutz J."/>
        </authorList>
    </citation>
    <scope>NUCLEOTIDE SEQUENCE [LARGE SCALE GENOMIC DNA]</scope>
    <source>
        <strain evidence="8">cv. B-3</strain>
    </source>
</reference>
<dbReference type="Pfam" id="PF13639">
    <property type="entry name" value="zf-RING_2"/>
    <property type="match status" value="1"/>
</dbReference>
<dbReference type="SUPFAM" id="SSF57850">
    <property type="entry name" value="RING/U-box"/>
    <property type="match status" value="1"/>
</dbReference>
<keyword evidence="3" id="KW-0862">Zinc</keyword>
<evidence type="ECO:0000256" key="4">
    <source>
        <dbReference type="PROSITE-ProRule" id="PRU00175"/>
    </source>
</evidence>
<dbReference type="PANTHER" id="PTHR46225">
    <property type="entry name" value="C3H4 TYPE ZINC FINGER PROTEIN"/>
    <property type="match status" value="1"/>
</dbReference>
<keyword evidence="5" id="KW-0812">Transmembrane</keyword>
<dbReference type="PANTHER" id="PTHR46225:SF19">
    <property type="entry name" value="RING-TYPE DOMAIN-CONTAINING PROTEIN"/>
    <property type="match status" value="1"/>
</dbReference>
<evidence type="ECO:0000256" key="1">
    <source>
        <dbReference type="ARBA" id="ARBA00022723"/>
    </source>
</evidence>
<dbReference type="EMBL" id="CM010633">
    <property type="protein sequence ID" value="RID57715.1"/>
    <property type="molecule type" value="Genomic_DNA"/>
</dbReference>
<evidence type="ECO:0000313" key="8">
    <source>
        <dbReference type="Proteomes" id="UP000264353"/>
    </source>
</evidence>
<dbReference type="PROSITE" id="PS50089">
    <property type="entry name" value="ZF_RING_2"/>
    <property type="match status" value="1"/>
</dbReference>
<feature type="domain" description="RING-type" evidence="6">
    <location>
        <begin position="190"/>
        <end position="230"/>
    </location>
</feature>
<evidence type="ECO:0000256" key="2">
    <source>
        <dbReference type="ARBA" id="ARBA00022771"/>
    </source>
</evidence>
<dbReference type="GO" id="GO:0008270">
    <property type="term" value="F:zinc ion binding"/>
    <property type="evidence" value="ECO:0007669"/>
    <property type="project" value="UniProtKB-KW"/>
</dbReference>
<organism evidence="7 8">
    <name type="scientific">Brassica campestris</name>
    <name type="common">Field mustard</name>
    <dbReference type="NCBI Taxonomy" id="3711"/>
    <lineage>
        <taxon>Eukaryota</taxon>
        <taxon>Viridiplantae</taxon>
        <taxon>Streptophyta</taxon>
        <taxon>Embryophyta</taxon>
        <taxon>Tracheophyta</taxon>
        <taxon>Spermatophyta</taxon>
        <taxon>Magnoliopsida</taxon>
        <taxon>eudicotyledons</taxon>
        <taxon>Gunneridae</taxon>
        <taxon>Pentapetalae</taxon>
        <taxon>rosids</taxon>
        <taxon>malvids</taxon>
        <taxon>Brassicales</taxon>
        <taxon>Brassicaceae</taxon>
        <taxon>Brassiceae</taxon>
        <taxon>Brassica</taxon>
    </lineage>
</organism>
<evidence type="ECO:0000259" key="6">
    <source>
        <dbReference type="PROSITE" id="PS50089"/>
    </source>
</evidence>
<keyword evidence="5" id="KW-1133">Transmembrane helix</keyword>
<keyword evidence="2 4" id="KW-0863">Zinc-finger</keyword>
<dbReference type="InterPro" id="IPR011016">
    <property type="entry name" value="Znf_RING-CH"/>
</dbReference>
<gene>
    <name evidence="7" type="ORF">BRARA_F01072</name>
</gene>
<feature type="transmembrane region" description="Helical" evidence="5">
    <location>
        <begin position="26"/>
        <end position="44"/>
    </location>
</feature>
<dbReference type="SMART" id="SM00744">
    <property type="entry name" value="RINGv"/>
    <property type="match status" value="1"/>
</dbReference>
<feature type="transmembrane region" description="Helical" evidence="5">
    <location>
        <begin position="149"/>
        <end position="177"/>
    </location>
</feature>
<accession>A0A397YWN7</accession>
<dbReference type="Gene3D" id="3.30.40.10">
    <property type="entry name" value="Zinc/RING finger domain, C3HC4 (zinc finger)"/>
    <property type="match status" value="1"/>
</dbReference>
<keyword evidence="1" id="KW-0479">Metal-binding</keyword>
<dbReference type="Proteomes" id="UP000264353">
    <property type="component" value="Chromosome A6"/>
</dbReference>